<accession>A0A511BM41</accession>
<proteinExistence type="inferred from homology"/>
<keyword evidence="5" id="KW-0804">Transcription</keyword>
<dbReference type="InterPro" id="IPR051446">
    <property type="entry name" value="HTH_trans_reg/aminotransferase"/>
</dbReference>
<dbReference type="GO" id="GO:0003677">
    <property type="term" value="F:DNA binding"/>
    <property type="evidence" value="ECO:0007669"/>
    <property type="project" value="UniProtKB-KW"/>
</dbReference>
<evidence type="ECO:0000259" key="7">
    <source>
        <dbReference type="PROSITE" id="PS50949"/>
    </source>
</evidence>
<dbReference type="CDD" id="cd00609">
    <property type="entry name" value="AAT_like"/>
    <property type="match status" value="1"/>
</dbReference>
<dbReference type="Pfam" id="PF00155">
    <property type="entry name" value="Aminotran_1_2"/>
    <property type="match status" value="1"/>
</dbReference>
<dbReference type="InterPro" id="IPR015424">
    <property type="entry name" value="PyrdxlP-dep_Trfase"/>
</dbReference>
<feature type="region of interest" description="Disordered" evidence="6">
    <location>
        <begin position="452"/>
        <end position="478"/>
    </location>
</feature>
<dbReference type="PANTHER" id="PTHR46577">
    <property type="entry name" value="HTH-TYPE TRANSCRIPTIONAL REGULATORY PROTEIN GABR"/>
    <property type="match status" value="1"/>
</dbReference>
<dbReference type="AlphaFoldDB" id="A0A511BM41"/>
<keyword evidence="4" id="KW-0238">DNA-binding</keyword>
<dbReference type="InterPro" id="IPR036390">
    <property type="entry name" value="WH_DNA-bd_sf"/>
</dbReference>
<keyword evidence="2" id="KW-0663">Pyridoxal phosphate</keyword>
<evidence type="ECO:0000256" key="6">
    <source>
        <dbReference type="SAM" id="MobiDB-lite"/>
    </source>
</evidence>
<keyword evidence="3" id="KW-0805">Transcription regulation</keyword>
<feature type="domain" description="HTH gntR-type" evidence="7">
    <location>
        <begin position="29"/>
        <end position="98"/>
    </location>
</feature>
<dbReference type="SUPFAM" id="SSF46785">
    <property type="entry name" value="Winged helix' DNA-binding domain"/>
    <property type="match status" value="1"/>
</dbReference>
<dbReference type="PRINTS" id="PR00035">
    <property type="entry name" value="HTHGNTR"/>
</dbReference>
<evidence type="ECO:0000256" key="4">
    <source>
        <dbReference type="ARBA" id="ARBA00023125"/>
    </source>
</evidence>
<dbReference type="Pfam" id="PF00392">
    <property type="entry name" value="GntR"/>
    <property type="match status" value="1"/>
</dbReference>
<keyword evidence="9" id="KW-1185">Reference proteome</keyword>
<comment type="caution">
    <text evidence="8">The sequence shown here is derived from an EMBL/GenBank/DDBJ whole genome shotgun (WGS) entry which is preliminary data.</text>
</comment>
<evidence type="ECO:0000256" key="2">
    <source>
        <dbReference type="ARBA" id="ARBA00022898"/>
    </source>
</evidence>
<comment type="similarity">
    <text evidence="1">In the C-terminal section; belongs to the class-I pyridoxal-phosphate-dependent aminotransferase family.</text>
</comment>
<evidence type="ECO:0000256" key="1">
    <source>
        <dbReference type="ARBA" id="ARBA00005384"/>
    </source>
</evidence>
<dbReference type="OrthoDB" id="9808770at2"/>
<dbReference type="InterPro" id="IPR036388">
    <property type="entry name" value="WH-like_DNA-bd_sf"/>
</dbReference>
<evidence type="ECO:0000313" key="8">
    <source>
        <dbReference type="EMBL" id="GEL01325.1"/>
    </source>
</evidence>
<dbReference type="InterPro" id="IPR000524">
    <property type="entry name" value="Tscrpt_reg_HTH_GntR"/>
</dbReference>
<name>A0A511BM41_9PROT</name>
<evidence type="ECO:0000313" key="9">
    <source>
        <dbReference type="Proteomes" id="UP000321405"/>
    </source>
</evidence>
<dbReference type="Gene3D" id="3.40.640.10">
    <property type="entry name" value="Type I PLP-dependent aspartate aminotransferase-like (Major domain)"/>
    <property type="match status" value="1"/>
</dbReference>
<reference evidence="8 9" key="1">
    <citation type="submission" date="2019-07" db="EMBL/GenBank/DDBJ databases">
        <title>Whole genome shotgun sequence of Swaminathania salitolerans NBRC 104436.</title>
        <authorList>
            <person name="Hosoyama A."/>
            <person name="Uohara A."/>
            <person name="Ohji S."/>
            <person name="Ichikawa N."/>
        </authorList>
    </citation>
    <scope>NUCLEOTIDE SEQUENCE [LARGE SCALE GENOMIC DNA]</scope>
    <source>
        <strain evidence="8 9">NBRC 104436</strain>
    </source>
</reference>
<dbReference type="GO" id="GO:0003700">
    <property type="term" value="F:DNA-binding transcription factor activity"/>
    <property type="evidence" value="ECO:0007669"/>
    <property type="project" value="InterPro"/>
</dbReference>
<dbReference type="SUPFAM" id="SSF53383">
    <property type="entry name" value="PLP-dependent transferases"/>
    <property type="match status" value="1"/>
</dbReference>
<dbReference type="Gene3D" id="1.10.10.10">
    <property type="entry name" value="Winged helix-like DNA-binding domain superfamily/Winged helix DNA-binding domain"/>
    <property type="match status" value="1"/>
</dbReference>
<dbReference type="RefSeq" id="WP_147092292.1">
    <property type="nucleotide sequence ID" value="NZ_BJVC01000001.1"/>
</dbReference>
<dbReference type="EMBL" id="BJVC01000001">
    <property type="protein sequence ID" value="GEL01325.1"/>
    <property type="molecule type" value="Genomic_DNA"/>
</dbReference>
<protein>
    <submittedName>
        <fullName evidence="8">GntR family transcriptional regulator</fullName>
    </submittedName>
</protein>
<dbReference type="GO" id="GO:0030170">
    <property type="term" value="F:pyridoxal phosphate binding"/>
    <property type="evidence" value="ECO:0007669"/>
    <property type="project" value="InterPro"/>
</dbReference>
<gene>
    <name evidence="8" type="ORF">SSA02_04880</name>
</gene>
<organism evidence="8 9">
    <name type="scientific">Swaminathania salitolerans</name>
    <dbReference type="NCBI Taxonomy" id="182838"/>
    <lineage>
        <taxon>Bacteria</taxon>
        <taxon>Pseudomonadati</taxon>
        <taxon>Pseudomonadota</taxon>
        <taxon>Alphaproteobacteria</taxon>
        <taxon>Acetobacterales</taxon>
        <taxon>Acetobacteraceae</taxon>
        <taxon>Swaminathania</taxon>
    </lineage>
</organism>
<evidence type="ECO:0000256" key="3">
    <source>
        <dbReference type="ARBA" id="ARBA00023015"/>
    </source>
</evidence>
<evidence type="ECO:0000256" key="5">
    <source>
        <dbReference type="ARBA" id="ARBA00023163"/>
    </source>
</evidence>
<dbReference type="PROSITE" id="PS50949">
    <property type="entry name" value="HTH_GNTR"/>
    <property type="match status" value="1"/>
</dbReference>
<dbReference type="InterPro" id="IPR015421">
    <property type="entry name" value="PyrdxlP-dep_Trfase_major"/>
</dbReference>
<dbReference type="InterPro" id="IPR004839">
    <property type="entry name" value="Aminotransferase_I/II_large"/>
</dbReference>
<dbReference type="SMART" id="SM00345">
    <property type="entry name" value="HTH_GNTR"/>
    <property type="match status" value="1"/>
</dbReference>
<dbReference type="PANTHER" id="PTHR46577:SF1">
    <property type="entry name" value="HTH-TYPE TRANSCRIPTIONAL REGULATORY PROTEIN GABR"/>
    <property type="match status" value="1"/>
</dbReference>
<sequence length="507" mass="54278">MQKPSVSASSDPAPVYLPALCPLDPSRAEPLPVQIFLALHAAMRAGRLRGDMTLPSSREAARSLGLSRSTLTSAYELLRAEGLLDIRPGKRPKLCLPVIRPASQEGHEPPTVSCRGRAAIQDLRAASYRVTQGRLAPGMPDPDLFPADLWARLLRRHARQDHGDSAGYGSYHGSATLRDAIAVRLRSDRGLTVSPEQILITPGTQASLTLITQLMTDSGMTVAMETPGYLGARAAFLSAGARIVPVPVDEDGFRVDALPGTARLIYITPSNQFPLGVRMSLPRRLALLAKARAQGALILEDDYDSEFLWQGREIAALAAHGDGSGCVYLGSASKTLLPGLRLGWMTLPEPLVAPARAIHRNFGMAANLHAQDALAALMQTGQYRAHLRRIAHIYSRNGQKLHEALRALDGVKTAPPSGGVQLCVGLRKRGYEIACQEALGRAGYRVGRLSALHVPSDPDDSTPPGSARQSHDPSSASEDEGLIIGFAALRADDPARIAEILRRVLGA</sequence>
<dbReference type="Proteomes" id="UP000321405">
    <property type="component" value="Unassembled WGS sequence"/>
</dbReference>
<dbReference type="CDD" id="cd07377">
    <property type="entry name" value="WHTH_GntR"/>
    <property type="match status" value="1"/>
</dbReference>